<evidence type="ECO:0000313" key="3">
    <source>
        <dbReference type="EMBL" id="VED06493.1"/>
    </source>
</evidence>
<evidence type="ECO:0000313" key="4">
    <source>
        <dbReference type="Proteomes" id="UP000271797"/>
    </source>
</evidence>
<dbReference type="InterPro" id="IPR029058">
    <property type="entry name" value="AB_hydrolase_fold"/>
</dbReference>
<dbReference type="Gene3D" id="3.40.50.1820">
    <property type="entry name" value="alpha/beta hydrolase"/>
    <property type="match status" value="1"/>
</dbReference>
<organism evidence="3 4">
    <name type="scientific">Escherichia coli</name>
    <dbReference type="NCBI Taxonomy" id="562"/>
    <lineage>
        <taxon>Bacteria</taxon>
        <taxon>Pseudomonadati</taxon>
        <taxon>Pseudomonadota</taxon>
        <taxon>Gammaproteobacteria</taxon>
        <taxon>Enterobacterales</taxon>
        <taxon>Enterobacteriaceae</taxon>
        <taxon>Escherichia</taxon>
    </lineage>
</organism>
<dbReference type="PANTHER" id="PTHR12277:SF81">
    <property type="entry name" value="PROTEIN ABHD13"/>
    <property type="match status" value="1"/>
</dbReference>
<reference evidence="3 4" key="1">
    <citation type="submission" date="2018-12" db="EMBL/GenBank/DDBJ databases">
        <authorList>
            <consortium name="Pathogen Informatics"/>
        </authorList>
    </citation>
    <scope>NUCLEOTIDE SEQUENCE [LARGE SCALE GENOMIC DNA]</scope>
    <source>
        <strain evidence="3 4">NCTC9044</strain>
    </source>
</reference>
<dbReference type="EMBL" id="LR134238">
    <property type="protein sequence ID" value="VED06493.1"/>
    <property type="molecule type" value="Genomic_DNA"/>
</dbReference>
<keyword evidence="1" id="KW-1133">Transmembrane helix</keyword>
<evidence type="ECO:0000259" key="2">
    <source>
        <dbReference type="Pfam" id="PF12146"/>
    </source>
</evidence>
<feature type="domain" description="Serine aminopeptidase S33" evidence="2">
    <location>
        <begin position="125"/>
        <end position="235"/>
    </location>
</feature>
<dbReference type="PANTHER" id="PTHR12277">
    <property type="entry name" value="ALPHA/BETA HYDROLASE DOMAIN-CONTAINING PROTEIN"/>
    <property type="match status" value="1"/>
</dbReference>
<protein>
    <submittedName>
        <fullName evidence="3">Peptidase</fullName>
    </submittedName>
</protein>
<gene>
    <name evidence="3" type="primary">yfhR</name>
    <name evidence="3" type="ORF">NCTC9044_00282</name>
</gene>
<dbReference type="Proteomes" id="UP000271797">
    <property type="component" value="Chromosome"/>
</dbReference>
<proteinExistence type="predicted"/>
<keyword evidence="1" id="KW-0812">Transmembrane</keyword>
<feature type="transmembrane region" description="Helical" evidence="1">
    <location>
        <begin position="60"/>
        <end position="84"/>
    </location>
</feature>
<dbReference type="AlphaFoldDB" id="A0A447X1Y9"/>
<sequence>MTLAGDVTHPPSPFRRYSEILPHRFTFFRHSPTIFPRLMDNKEVARKGYGAASEQTRSQILFILFVVAFCIYLIPRIAINFFYYPDDKIYGPDPWSAESVEFTAKDGTRLHGWFIPSATGPAENAIATIIHAHGNAGNMSAHWPLVSWLPERNFNVFMFDYRGFGKSKGTPSQAGLLDDTQSAINVVRHRSDVNPQRLVLFGQSIGGANILDVIGQGDREGIRAVILDSTFASYATIANQMLPGSGYLLDESYSGENYIASVSPIPLLLIHGKADHVIPWQHSEKLYSLAKEPKRLILIPDGEHIDAFSDRHGDVYREQMVDFILSALNPQN</sequence>
<accession>A0A447X1Y9</accession>
<dbReference type="SUPFAM" id="SSF53474">
    <property type="entry name" value="alpha/beta-Hydrolases"/>
    <property type="match status" value="1"/>
</dbReference>
<evidence type="ECO:0000256" key="1">
    <source>
        <dbReference type="SAM" id="Phobius"/>
    </source>
</evidence>
<dbReference type="Pfam" id="PF12146">
    <property type="entry name" value="Hydrolase_4"/>
    <property type="match status" value="1"/>
</dbReference>
<dbReference type="InterPro" id="IPR022742">
    <property type="entry name" value="Hydrolase_4"/>
</dbReference>
<keyword evidence="1" id="KW-0472">Membrane</keyword>
<name>A0A447X1Y9_ECOLX</name>